<accession>A0AAD6TW49</accession>
<feature type="region of interest" description="Disordered" evidence="1">
    <location>
        <begin position="526"/>
        <end position="555"/>
    </location>
</feature>
<feature type="non-terminal residue" evidence="2">
    <location>
        <position position="1"/>
    </location>
</feature>
<dbReference type="AlphaFoldDB" id="A0AAD6TW49"/>
<evidence type="ECO:0000256" key="1">
    <source>
        <dbReference type="SAM" id="MobiDB-lite"/>
    </source>
</evidence>
<organism evidence="2 3">
    <name type="scientific">Mycena belliarum</name>
    <dbReference type="NCBI Taxonomy" id="1033014"/>
    <lineage>
        <taxon>Eukaryota</taxon>
        <taxon>Fungi</taxon>
        <taxon>Dikarya</taxon>
        <taxon>Basidiomycota</taxon>
        <taxon>Agaricomycotina</taxon>
        <taxon>Agaricomycetes</taxon>
        <taxon>Agaricomycetidae</taxon>
        <taxon>Agaricales</taxon>
        <taxon>Marasmiineae</taxon>
        <taxon>Mycenaceae</taxon>
        <taxon>Mycena</taxon>
    </lineage>
</organism>
<evidence type="ECO:0000313" key="2">
    <source>
        <dbReference type="EMBL" id="KAJ7081399.1"/>
    </source>
</evidence>
<dbReference type="EMBL" id="JARJCN010000050">
    <property type="protein sequence ID" value="KAJ7081399.1"/>
    <property type="molecule type" value="Genomic_DNA"/>
</dbReference>
<feature type="compositionally biased region" description="Low complexity" evidence="1">
    <location>
        <begin position="385"/>
        <end position="407"/>
    </location>
</feature>
<keyword evidence="3" id="KW-1185">Reference proteome</keyword>
<reference evidence="2" key="1">
    <citation type="submission" date="2023-03" db="EMBL/GenBank/DDBJ databases">
        <title>Massive genome expansion in bonnet fungi (Mycena s.s.) driven by repeated elements and novel gene families across ecological guilds.</title>
        <authorList>
            <consortium name="Lawrence Berkeley National Laboratory"/>
            <person name="Harder C.B."/>
            <person name="Miyauchi S."/>
            <person name="Viragh M."/>
            <person name="Kuo A."/>
            <person name="Thoen E."/>
            <person name="Andreopoulos B."/>
            <person name="Lu D."/>
            <person name="Skrede I."/>
            <person name="Drula E."/>
            <person name="Henrissat B."/>
            <person name="Morin E."/>
            <person name="Kohler A."/>
            <person name="Barry K."/>
            <person name="LaButti K."/>
            <person name="Morin E."/>
            <person name="Salamov A."/>
            <person name="Lipzen A."/>
            <person name="Mereny Z."/>
            <person name="Hegedus B."/>
            <person name="Baldrian P."/>
            <person name="Stursova M."/>
            <person name="Weitz H."/>
            <person name="Taylor A."/>
            <person name="Grigoriev I.V."/>
            <person name="Nagy L.G."/>
            <person name="Martin F."/>
            <person name="Kauserud H."/>
        </authorList>
    </citation>
    <scope>NUCLEOTIDE SEQUENCE</scope>
    <source>
        <strain evidence="2">CBHHK173m</strain>
    </source>
</reference>
<comment type="caution">
    <text evidence="2">The sequence shown here is derived from an EMBL/GenBank/DDBJ whole genome shotgun (WGS) entry which is preliminary data.</text>
</comment>
<evidence type="ECO:0000313" key="3">
    <source>
        <dbReference type="Proteomes" id="UP001222325"/>
    </source>
</evidence>
<gene>
    <name evidence="2" type="ORF">B0H15DRAFT_786602</name>
</gene>
<protein>
    <submittedName>
        <fullName evidence="2">Uncharacterized protein</fullName>
    </submittedName>
</protein>
<proteinExistence type="predicted"/>
<dbReference type="Proteomes" id="UP001222325">
    <property type="component" value="Unassembled WGS sequence"/>
</dbReference>
<feature type="compositionally biased region" description="Basic and acidic residues" evidence="1">
    <location>
        <begin position="536"/>
        <end position="545"/>
    </location>
</feature>
<name>A0AAD6TW49_9AGAR</name>
<feature type="region of interest" description="Disordered" evidence="1">
    <location>
        <begin position="369"/>
        <end position="419"/>
    </location>
</feature>
<sequence length="555" mass="62588">MASPPQQDALELVRIKLPPSVDCGARFMYARLPPAAGYLDVPSFTSDMRFDVRCMPALTTRIVRLPGRVLELWSPNSLQHAFLPGFKAANFNPTGFAETYPGRRHDGHTGKFDPIYAPQYANPQAGWWPFMRRHAPEGRDDYAYAAFAPLTRQWDQASPQVRSGRINISFIEELRALLHELDSKMEGMRLYLRPESSTWANRPQQPAPVHLAMLQRQRSWDDCVDCGVAIQRGLREKEAWLKWVEERFRQATPTPLPYSELQMPLADDNLVGVWINGMDEETALRHMLAGVPCFIAHEYSAAELESGAIASGPEYTNLLDGTDLAELLTTSNPYFLQARKDEERVDAMFLKDDGRGPVPERLIARAGYCQRSRGSAPKPGPAPSAPATSRAPSKAAASSEGSSAAPAVEVPSERNPYEAPELERRQILSSRCDWIVPPPIREAASRAGTWERWELAEWGGATAWVGRGKKHEIRTKHVWYDRHRKRSLHFNDLVLPRGVLDEQRFGAPVPRHPFFYNTGQQGLPHRPSHWMYPSREGIRGDEGRTMRTPPAHQLP</sequence>